<proteinExistence type="predicted"/>
<dbReference type="RefSeq" id="WP_259855909.1">
    <property type="nucleotide sequence ID" value="NZ_BAAAST010000190.1"/>
</dbReference>
<keyword evidence="1" id="KW-1133">Transmembrane helix</keyword>
<keyword evidence="3" id="KW-1185">Reference proteome</keyword>
<dbReference type="EMBL" id="CP073720">
    <property type="protein sequence ID" value="UWP78627.1"/>
    <property type="molecule type" value="Genomic_DNA"/>
</dbReference>
<organism evidence="2 3">
    <name type="scientific">Dactylosporangium fulvum</name>
    <dbReference type="NCBI Taxonomy" id="53359"/>
    <lineage>
        <taxon>Bacteria</taxon>
        <taxon>Bacillati</taxon>
        <taxon>Actinomycetota</taxon>
        <taxon>Actinomycetes</taxon>
        <taxon>Micromonosporales</taxon>
        <taxon>Micromonosporaceae</taxon>
        <taxon>Dactylosporangium</taxon>
    </lineage>
</organism>
<evidence type="ECO:0000256" key="1">
    <source>
        <dbReference type="SAM" id="Phobius"/>
    </source>
</evidence>
<protein>
    <recommendedName>
        <fullName evidence="4">PH domain-containing protein</fullName>
    </recommendedName>
</protein>
<evidence type="ECO:0000313" key="2">
    <source>
        <dbReference type="EMBL" id="UWP78627.1"/>
    </source>
</evidence>
<reference evidence="2" key="1">
    <citation type="submission" date="2021-04" db="EMBL/GenBank/DDBJ databases">
        <authorList>
            <person name="Hartkoorn R.C."/>
            <person name="Beaudoing E."/>
            <person name="Hot D."/>
        </authorList>
    </citation>
    <scope>NUCLEOTIDE SEQUENCE</scope>
    <source>
        <strain evidence="2">NRRL B-16292</strain>
    </source>
</reference>
<accession>A0ABY5VNF1</accession>
<keyword evidence="1" id="KW-0472">Membrane</keyword>
<evidence type="ECO:0000313" key="3">
    <source>
        <dbReference type="Proteomes" id="UP001059617"/>
    </source>
</evidence>
<sequence>MTRLRGIPYDAVCVGLLVVSAVVVLATSSVSATVPGLLLANPLIWSRMLPRRSAMRVSGGRFEVPAARLPPTAHLVLLLACAAALVGHRGDLPLFGPVVWVVVTALVAAALTLATAVVRGCGRLVLHPDALRVITFRRTAVVPWDTVAVGPEPRPGPLDNSRLVTARPRAASCCRCS</sequence>
<feature type="transmembrane region" description="Helical" evidence="1">
    <location>
        <begin position="98"/>
        <end position="118"/>
    </location>
</feature>
<gene>
    <name evidence="2" type="ORF">Dfulv_25965</name>
</gene>
<name>A0ABY5VNF1_9ACTN</name>
<evidence type="ECO:0008006" key="4">
    <source>
        <dbReference type="Google" id="ProtNLM"/>
    </source>
</evidence>
<dbReference type="Proteomes" id="UP001059617">
    <property type="component" value="Chromosome"/>
</dbReference>
<keyword evidence="1" id="KW-0812">Transmembrane</keyword>
<reference evidence="2" key="2">
    <citation type="submission" date="2022-09" db="EMBL/GenBank/DDBJ databases">
        <title>Biosynthetic gene clusters of Dactylosporangioum fulvum.</title>
        <authorList>
            <person name="Caradec T."/>
        </authorList>
    </citation>
    <scope>NUCLEOTIDE SEQUENCE</scope>
    <source>
        <strain evidence="2">NRRL B-16292</strain>
    </source>
</reference>
<feature type="transmembrane region" description="Helical" evidence="1">
    <location>
        <begin position="7"/>
        <end position="26"/>
    </location>
</feature>